<dbReference type="OrthoDB" id="9813719at2"/>
<dbReference type="EMBL" id="LVJH01000013">
    <property type="protein sequence ID" value="OAB43475.1"/>
    <property type="molecule type" value="Genomic_DNA"/>
</dbReference>
<proteinExistence type="inferred from homology"/>
<dbReference type="Gene3D" id="3.40.50.150">
    <property type="entry name" value="Vaccinia Virus protein VP39"/>
    <property type="match status" value="1"/>
</dbReference>
<dbReference type="Proteomes" id="UP000076967">
    <property type="component" value="Unassembled WGS sequence"/>
</dbReference>
<evidence type="ECO:0000256" key="1">
    <source>
        <dbReference type="ARBA" id="ARBA00011975"/>
    </source>
</evidence>
<keyword evidence="2 6" id="KW-0489">Methyltransferase</keyword>
<organism evidence="8 9">
    <name type="scientific">Paenibacillus glacialis</name>
    <dbReference type="NCBI Taxonomy" id="494026"/>
    <lineage>
        <taxon>Bacteria</taxon>
        <taxon>Bacillati</taxon>
        <taxon>Bacillota</taxon>
        <taxon>Bacilli</taxon>
        <taxon>Bacillales</taxon>
        <taxon>Paenibacillaceae</taxon>
        <taxon>Paenibacillus</taxon>
    </lineage>
</organism>
<keyword evidence="5" id="KW-0680">Restriction system</keyword>
<evidence type="ECO:0000313" key="9">
    <source>
        <dbReference type="Proteomes" id="UP000076967"/>
    </source>
</evidence>
<dbReference type="PRINTS" id="PR00105">
    <property type="entry name" value="C5METTRFRASE"/>
</dbReference>
<gene>
    <name evidence="8" type="ORF">PGLA_08660</name>
</gene>
<evidence type="ECO:0000256" key="6">
    <source>
        <dbReference type="PROSITE-ProRule" id="PRU01016"/>
    </source>
</evidence>
<feature type="active site" evidence="6">
    <location>
        <position position="80"/>
    </location>
</feature>
<dbReference type="GO" id="GO:0032259">
    <property type="term" value="P:methylation"/>
    <property type="evidence" value="ECO:0007669"/>
    <property type="project" value="UniProtKB-KW"/>
</dbReference>
<evidence type="ECO:0000313" key="8">
    <source>
        <dbReference type="EMBL" id="OAB43475.1"/>
    </source>
</evidence>
<dbReference type="InterPro" id="IPR050390">
    <property type="entry name" value="C5-Methyltransferase"/>
</dbReference>
<protein>
    <recommendedName>
        <fullName evidence="1">DNA (cytosine-5-)-methyltransferase</fullName>
        <ecNumber evidence="1">2.1.1.37</ecNumber>
    </recommendedName>
</protein>
<dbReference type="SUPFAM" id="SSF53335">
    <property type="entry name" value="S-adenosyl-L-methionine-dependent methyltransferases"/>
    <property type="match status" value="1"/>
</dbReference>
<evidence type="ECO:0000256" key="3">
    <source>
        <dbReference type="ARBA" id="ARBA00022679"/>
    </source>
</evidence>
<keyword evidence="3 6" id="KW-0808">Transferase</keyword>
<dbReference type="RefSeq" id="WP_068531636.1">
    <property type="nucleotide sequence ID" value="NZ_LVJH01000013.1"/>
</dbReference>
<keyword evidence="4 6" id="KW-0949">S-adenosyl-L-methionine</keyword>
<dbReference type="InterPro" id="IPR001525">
    <property type="entry name" value="C5_MeTfrase"/>
</dbReference>
<dbReference type="InterPro" id="IPR029063">
    <property type="entry name" value="SAM-dependent_MTases_sf"/>
</dbReference>
<dbReference type="PROSITE" id="PS51679">
    <property type="entry name" value="SAM_MT_C5"/>
    <property type="match status" value="1"/>
</dbReference>
<sequence>MTYTVASLFSGAGFLDFGFSETGFDVVWGIELVAQFASANNDNHQRRYNHNQIIIQNGDITEVNPQDIPRTTGIIGGPPCQDFSIGNANSPGVDGDRGKLVWDFLRKINFLKPKFFLFENVESLYKTRKHRTEALEPLLEQFKELGYEVYFRVLNTLDFGIPQDRSRVFIVGFKKEIIDTLKDNEIQEFKWPDPIYTIPKSVYEWPSTIDFGTEINEEEYIRNIDYPYELTVHSVIGNEEELSSLPNHISFRPYSARFHNVPEGDVKRKSFKRLHRFRFSPTVAYGNNEVHLHPTLPRRLTVREALRLQSVPDWYSFEKETPLGKMFKMVSNGVAYKLSELLAIQIKEVLDNYSNIQDTQINKANKATLTVK</sequence>
<dbReference type="PANTHER" id="PTHR10629:SF52">
    <property type="entry name" value="DNA (CYTOSINE-5)-METHYLTRANSFERASE 1"/>
    <property type="match status" value="1"/>
</dbReference>
<dbReference type="GO" id="GO:0009307">
    <property type="term" value="P:DNA restriction-modification system"/>
    <property type="evidence" value="ECO:0007669"/>
    <property type="project" value="UniProtKB-KW"/>
</dbReference>
<dbReference type="GO" id="GO:0003886">
    <property type="term" value="F:DNA (cytosine-5-)-methyltransferase activity"/>
    <property type="evidence" value="ECO:0007669"/>
    <property type="project" value="UniProtKB-EC"/>
</dbReference>
<name>A0A168LJH8_9BACL</name>
<dbReference type="EC" id="2.1.1.37" evidence="1"/>
<dbReference type="AlphaFoldDB" id="A0A168LJH8"/>
<evidence type="ECO:0000256" key="5">
    <source>
        <dbReference type="ARBA" id="ARBA00022747"/>
    </source>
</evidence>
<dbReference type="PANTHER" id="PTHR10629">
    <property type="entry name" value="CYTOSINE-SPECIFIC METHYLTRANSFERASE"/>
    <property type="match status" value="1"/>
</dbReference>
<evidence type="ECO:0000256" key="7">
    <source>
        <dbReference type="RuleBase" id="RU000416"/>
    </source>
</evidence>
<comment type="similarity">
    <text evidence="6 7">Belongs to the class I-like SAM-binding methyltransferase superfamily. C5-methyltransferase family.</text>
</comment>
<dbReference type="Gene3D" id="3.90.120.10">
    <property type="entry name" value="DNA Methylase, subunit A, domain 2"/>
    <property type="match status" value="1"/>
</dbReference>
<dbReference type="STRING" id="494026.PGLA_08660"/>
<dbReference type="Pfam" id="PF00145">
    <property type="entry name" value="DNA_methylase"/>
    <property type="match status" value="1"/>
</dbReference>
<accession>A0A168LJH8</accession>
<evidence type="ECO:0000256" key="2">
    <source>
        <dbReference type="ARBA" id="ARBA00022603"/>
    </source>
</evidence>
<evidence type="ECO:0000256" key="4">
    <source>
        <dbReference type="ARBA" id="ARBA00022691"/>
    </source>
</evidence>
<dbReference type="NCBIfam" id="TIGR00675">
    <property type="entry name" value="dcm"/>
    <property type="match status" value="1"/>
</dbReference>
<reference evidence="8 9" key="1">
    <citation type="submission" date="2016-03" db="EMBL/GenBank/DDBJ databases">
        <title>Draft genome sequence of Paenibacillus glacialis DSM 22343.</title>
        <authorList>
            <person name="Shin S.-K."/>
            <person name="Yi H."/>
        </authorList>
    </citation>
    <scope>NUCLEOTIDE SEQUENCE [LARGE SCALE GENOMIC DNA]</scope>
    <source>
        <strain evidence="8 9">DSM 22343</strain>
    </source>
</reference>
<comment type="caution">
    <text evidence="8">The sequence shown here is derived from an EMBL/GenBank/DDBJ whole genome shotgun (WGS) entry which is preliminary data.</text>
</comment>
<keyword evidence="9" id="KW-1185">Reference proteome</keyword>